<geneLocation type="plasmid" evidence="2 3">
    <name>pRAHAQ01</name>
</geneLocation>
<dbReference type="eggNOG" id="COG3521">
    <property type="taxonomic scope" value="Bacteria"/>
</dbReference>
<keyword evidence="1" id="KW-0175">Coiled coil</keyword>
<proteinExistence type="predicted"/>
<keyword evidence="2" id="KW-0449">Lipoprotein</keyword>
<reference evidence="2 3" key="2">
    <citation type="journal article" date="2012" name="J. Bacteriol.">
        <title>Complete Genome Sequence of Rahnella sp. Strain Y9602, a Gammaproteobacterium Isolate from Metal- and Radionuclide-Contaminated Soil.</title>
        <authorList>
            <person name="Martinez R.J."/>
            <person name="Bruce D."/>
            <person name="Detter C."/>
            <person name="Goodwin L.A."/>
            <person name="Han J."/>
            <person name="Han C.S."/>
            <person name="Held B."/>
            <person name="Land M.L."/>
            <person name="Mikhailova N."/>
            <person name="Nolan M."/>
            <person name="Pennacchio L."/>
            <person name="Pitluck S."/>
            <person name="Tapia R."/>
            <person name="Woyke T."/>
            <person name="Sobecky P.A."/>
        </authorList>
    </citation>
    <scope>NUCLEOTIDE SEQUENCE [LARGE SCALE GENOMIC DNA]</scope>
    <source>
        <strain evidence="2 3">Y9602</strain>
        <plasmid evidence="2 3">pRAHAQ01</plasmid>
    </source>
</reference>
<reference evidence="3" key="1">
    <citation type="submission" date="2011-01" db="EMBL/GenBank/DDBJ databases">
        <title>Complete sequence of plasmid1 of Rahnella sp. Y9602.</title>
        <authorList>
            <consortium name="US DOE Joint Genome Institute"/>
            <person name="Lucas S."/>
            <person name="Copeland A."/>
            <person name="Lapidus A."/>
            <person name="Cheng J.-F."/>
            <person name="Goodwin L."/>
            <person name="Pitluck S."/>
            <person name="Lu M."/>
            <person name="Detter J.C."/>
            <person name="Han C."/>
            <person name="Tapia R."/>
            <person name="Land M."/>
            <person name="Hauser L."/>
            <person name="Kyrpides N."/>
            <person name="Ivanova N."/>
            <person name="Ovchinnikova G."/>
            <person name="Pagani I."/>
            <person name="Sobecky P.A."/>
            <person name="Martinez R.J."/>
            <person name="Woyke T."/>
        </authorList>
    </citation>
    <scope>NUCLEOTIDE SEQUENCE [LARGE SCALE GENOMIC DNA]</scope>
    <source>
        <strain evidence="3">Y9602</strain>
        <plasmid evidence="3">pRAHAQ01</plasmid>
    </source>
</reference>
<dbReference type="RefSeq" id="WP_013578060.1">
    <property type="nucleotide sequence ID" value="NC_015062.1"/>
</dbReference>
<dbReference type="InterPro" id="IPR017734">
    <property type="entry name" value="T6SS_SciN"/>
</dbReference>
<dbReference type="AlphaFoldDB" id="A0A0H3FGZ6"/>
<dbReference type="HOGENOM" id="CLU_092347_0_1_6"/>
<dbReference type="Proteomes" id="UP000007257">
    <property type="component" value="Plasmid pRAHAQ01"/>
</dbReference>
<evidence type="ECO:0000313" key="2">
    <source>
        <dbReference type="EMBL" id="ADW76379.1"/>
    </source>
</evidence>
<dbReference type="EMBL" id="CP002506">
    <property type="protein sequence ID" value="ADW76379.1"/>
    <property type="molecule type" value="Genomic_DNA"/>
</dbReference>
<dbReference type="KEGG" id="rah:Rahaq_4800"/>
<dbReference type="NCBIfam" id="TIGR03352">
    <property type="entry name" value="VI_chp_3"/>
    <property type="match status" value="1"/>
</dbReference>
<gene>
    <name evidence="2" type="ordered locus">Rahaq_4800</name>
</gene>
<evidence type="ECO:0000313" key="3">
    <source>
        <dbReference type="Proteomes" id="UP000007257"/>
    </source>
</evidence>
<dbReference type="PANTHER" id="PTHR37625">
    <property type="entry name" value="OUTER MEMBRANE LIPOPROTEIN-RELATED"/>
    <property type="match status" value="1"/>
</dbReference>
<accession>A0A0H3FGZ6</accession>
<dbReference type="Gene3D" id="2.60.40.4150">
    <property type="entry name" value="Type VI secretion system, lipoprotein SciN"/>
    <property type="match status" value="1"/>
</dbReference>
<sequence>MTPDNFQRVRRGTVLLLLPLLISSCGLTQRVGSGASAVAEAVLYRKIDTLHLKLTSRAALNSNEGGEALPTVVRVYQLKDRKTFDTASYAALLRQDNTVLAADLLDRQVVQVMPDAEATVAVPLHADAKFVAVVALFMAPDATNNTWRLVLERNDLDDSKDRIVELNDNRLQLRKNQ</sequence>
<name>A0A0H3FGZ6_RAHSY</name>
<keyword evidence="2" id="KW-0614">Plasmid</keyword>
<organism evidence="2 3">
    <name type="scientific">Rahnella sp. (strain Y9602)</name>
    <dbReference type="NCBI Taxonomy" id="2703885"/>
    <lineage>
        <taxon>Bacteria</taxon>
        <taxon>Pseudomonadati</taxon>
        <taxon>Pseudomonadota</taxon>
        <taxon>Gammaproteobacteria</taxon>
        <taxon>Enterobacterales</taxon>
        <taxon>Yersiniaceae</taxon>
        <taxon>Rahnella</taxon>
    </lineage>
</organism>
<dbReference type="OrthoDB" id="7021080at2"/>
<evidence type="ECO:0000256" key="1">
    <source>
        <dbReference type="SAM" id="Coils"/>
    </source>
</evidence>
<dbReference type="Pfam" id="PF12790">
    <property type="entry name" value="T6SS-SciN"/>
    <property type="match status" value="1"/>
</dbReference>
<protein>
    <submittedName>
        <fullName evidence="2">Type VI secretion lipoprotein, VC_A0113 family</fullName>
    </submittedName>
</protein>
<feature type="coiled-coil region" evidence="1">
    <location>
        <begin position="149"/>
        <end position="176"/>
    </location>
</feature>
<dbReference type="PANTHER" id="PTHR37625:SF4">
    <property type="entry name" value="OUTER MEMBRANE LIPOPROTEIN"/>
    <property type="match status" value="1"/>
</dbReference>
<dbReference type="InterPro" id="IPR038706">
    <property type="entry name" value="Type_VI_SciN-like_sf"/>
</dbReference>